<dbReference type="GO" id="GO:0003677">
    <property type="term" value="F:DNA binding"/>
    <property type="evidence" value="ECO:0007669"/>
    <property type="project" value="InterPro"/>
</dbReference>
<dbReference type="AlphaFoldDB" id="A0A540UQC1"/>
<evidence type="ECO:0000313" key="4">
    <source>
        <dbReference type="Proteomes" id="UP000315224"/>
    </source>
</evidence>
<comment type="caution">
    <text evidence="3">The sequence shown here is derived from an EMBL/GenBank/DDBJ whole genome shotgun (WGS) entry which is preliminary data.</text>
</comment>
<evidence type="ECO:0000259" key="2">
    <source>
        <dbReference type="Pfam" id="PF20720"/>
    </source>
</evidence>
<proteinExistence type="predicted"/>
<keyword evidence="3" id="KW-0378">Hydrolase</keyword>
<dbReference type="EMBL" id="VIEK01000019">
    <property type="protein sequence ID" value="TQE86681.1"/>
    <property type="molecule type" value="Genomic_DNA"/>
</dbReference>
<feature type="domain" description="Restriction endonuclease type IV Mrr" evidence="1">
    <location>
        <begin position="15"/>
        <end position="119"/>
    </location>
</feature>
<dbReference type="Pfam" id="PF04471">
    <property type="entry name" value="Mrr_cat"/>
    <property type="match status" value="1"/>
</dbReference>
<dbReference type="Proteomes" id="UP000315224">
    <property type="component" value="Unassembled WGS sequence"/>
</dbReference>
<dbReference type="InterPro" id="IPR007560">
    <property type="entry name" value="Restrct_endonuc_IV_Mrr"/>
</dbReference>
<organism evidence="3 4">
    <name type="scientific">Streptococcus suis</name>
    <dbReference type="NCBI Taxonomy" id="1307"/>
    <lineage>
        <taxon>Bacteria</taxon>
        <taxon>Bacillati</taxon>
        <taxon>Bacillota</taxon>
        <taxon>Bacilli</taxon>
        <taxon>Lactobacillales</taxon>
        <taxon>Streptococcaceae</taxon>
        <taxon>Streptococcus</taxon>
    </lineage>
</organism>
<dbReference type="GO" id="GO:0004519">
    <property type="term" value="F:endonuclease activity"/>
    <property type="evidence" value="ECO:0007669"/>
    <property type="project" value="UniProtKB-KW"/>
</dbReference>
<dbReference type="GO" id="GO:0009307">
    <property type="term" value="P:DNA restriction-modification system"/>
    <property type="evidence" value="ECO:0007669"/>
    <property type="project" value="InterPro"/>
</dbReference>
<evidence type="ECO:0000259" key="1">
    <source>
        <dbReference type="Pfam" id="PF04471"/>
    </source>
</evidence>
<keyword evidence="3" id="KW-0540">Nuclease</keyword>
<name>A0A540UQC1_STRSU</name>
<accession>A0A540UQC1</accession>
<gene>
    <name evidence="3" type="ORF">FH692_10020</name>
</gene>
<keyword evidence="3" id="KW-0255">Endonuclease</keyword>
<dbReference type="Gene3D" id="3.40.1350.10">
    <property type="match status" value="1"/>
</dbReference>
<feature type="domain" description="Novel STAND NTPase 3" evidence="2">
    <location>
        <begin position="187"/>
        <end position="352"/>
    </location>
</feature>
<evidence type="ECO:0000313" key="3">
    <source>
        <dbReference type="EMBL" id="TQE86681.1"/>
    </source>
</evidence>
<sequence>MFGVEIVMRVPTEFLSPDDFEKFSNRIVEKRFNTDIIDFGEGPDGGIDGMDDSVNPTIIVQSKRYQSSTQPSKMIKLISEEVEKLEKLKDEKNFVNQFEYIVVTSASLNPDSRKKIRELKPEWIKSDEHIIDAGELEKLSNDTNYQDIFRQYNLLNGKLIQEFREMRRDRYDLESELFFDDFDSHYFVETRAGRLAYETLMKYHLVFLTGQPGEGKTETSKYLGFLFSNRLDKSVSIIKRSIESVDEVVESYSSTYKDSDTILLVIFDDFLGRNTFDKSEYYLNNVSKLVTLARRVDNLYLIFNSRTQILQTATQLNVEFGHYIEDLEDQNVTVDVSQFTDEEKALILRKNFEKEFHQNLEKQTILSNYEQLREKETYLSIVKHKNYFPRLMEAIAREGRKEHADFGKYILDILTNPTKLYNEIFSRLTNDQQRFLYLFVSFNEYPIEFEKVENAFQKIQSEMGTIQDIIRVLEDSWVNLYHYDDGSMMLDFKNPSIFDYLFHRLSNDNYIKNQLIDNSVYLQQLRNLDVEKFKSAIIRWDDFLDINEFIGNKLLSIIRGDEIYNRKLFLDCIHQFSGTFYLGEESNPFNARDWSGLIGEIVESESYSLKADFLAELLYSKKNNRMVERVFGEQKHLDCIALDLNSLFNEVYSVDFIQNEVIDSGEETSGVNLFSEFLDMTLKLIEKEAEDDPYTFVRYMVMNDLVDAPHNLENSAELNSKVLELFISDVQSRLTPAQFEALDFASLEDNLREIFNSAVSDYIKGYVVFRDLEVIENVTDYESQSTRTISDILDRPLT</sequence>
<reference evidence="3 4" key="1">
    <citation type="submission" date="2019-06" db="EMBL/GenBank/DDBJ databases">
        <title>Comprehensive assessment of Oxford Nanopore MinION sequencing for bacterial characterization and routine diagnosis.</title>
        <authorList>
            <person name="Tan S."/>
            <person name="Dvorak C.M.T."/>
            <person name="Gebhart C."/>
            <person name="Estrada A."/>
            <person name="Marthaler D.G."/>
            <person name="Murtaugh M.P."/>
        </authorList>
    </citation>
    <scope>NUCLEOTIDE SEQUENCE [LARGE SCALE GENOMIC DNA]</scope>
    <source>
        <strain evidence="3 4">2017UMN1435.21</strain>
    </source>
</reference>
<dbReference type="InterPro" id="IPR049050">
    <property type="entry name" value="nSTAND3"/>
</dbReference>
<protein>
    <submittedName>
        <fullName evidence="3">Restriction endonuclease</fullName>
    </submittedName>
</protein>
<dbReference type="Pfam" id="PF20720">
    <property type="entry name" value="nSTAND3"/>
    <property type="match status" value="1"/>
</dbReference>
<dbReference type="InterPro" id="IPR011856">
    <property type="entry name" value="tRNA_endonuc-like_dom_sf"/>
</dbReference>